<keyword evidence="1 7" id="KW-0732">Signal</keyword>
<dbReference type="GeneTree" id="ENSGT00940000154091"/>
<feature type="repeat" description="CSPG" evidence="5">
    <location>
        <begin position="1832"/>
        <end position="1926"/>
    </location>
</feature>
<dbReference type="GO" id="GO:0009653">
    <property type="term" value="P:anatomical structure morphogenesis"/>
    <property type="evidence" value="ECO:0007669"/>
    <property type="project" value="TreeGrafter"/>
</dbReference>
<name>A0A8C6HF82_MUSSI</name>
<evidence type="ECO:0000256" key="2">
    <source>
        <dbReference type="ARBA" id="ARBA00022737"/>
    </source>
</evidence>
<dbReference type="PROSITE" id="PS50025">
    <property type="entry name" value="LAM_G_DOMAIN"/>
    <property type="match status" value="2"/>
</dbReference>
<evidence type="ECO:0000256" key="1">
    <source>
        <dbReference type="ARBA" id="ARBA00022729"/>
    </source>
</evidence>
<feature type="signal peptide" evidence="7">
    <location>
        <begin position="1"/>
        <end position="26"/>
    </location>
</feature>
<feature type="repeat" description="CSPG" evidence="5">
    <location>
        <begin position="1472"/>
        <end position="1562"/>
    </location>
</feature>
<dbReference type="CDD" id="cd00110">
    <property type="entry name" value="LamG"/>
    <property type="match status" value="2"/>
</dbReference>
<evidence type="ECO:0000259" key="8">
    <source>
        <dbReference type="PROSITE" id="PS50025"/>
    </source>
</evidence>
<dbReference type="PROSITE" id="PS51854">
    <property type="entry name" value="CSPG"/>
    <property type="match status" value="12"/>
</dbReference>
<feature type="domain" description="Laminin G" evidence="8">
    <location>
        <begin position="209"/>
        <end position="388"/>
    </location>
</feature>
<dbReference type="InterPro" id="IPR001791">
    <property type="entry name" value="Laminin_G"/>
</dbReference>
<proteinExistence type="predicted"/>
<evidence type="ECO:0000256" key="5">
    <source>
        <dbReference type="PROSITE-ProRule" id="PRU01201"/>
    </source>
</evidence>
<dbReference type="PANTHER" id="PTHR45739">
    <property type="entry name" value="MATRIX PROTEIN, PUTATIVE-RELATED"/>
    <property type="match status" value="1"/>
</dbReference>
<organism evidence="9 10">
    <name type="scientific">Mus spicilegus</name>
    <name type="common">Mound-building mouse</name>
    <dbReference type="NCBI Taxonomy" id="10103"/>
    <lineage>
        <taxon>Eukaryota</taxon>
        <taxon>Metazoa</taxon>
        <taxon>Chordata</taxon>
        <taxon>Craniata</taxon>
        <taxon>Vertebrata</taxon>
        <taxon>Euteleostomi</taxon>
        <taxon>Mammalia</taxon>
        <taxon>Eutheria</taxon>
        <taxon>Euarchontoglires</taxon>
        <taxon>Glires</taxon>
        <taxon>Rodentia</taxon>
        <taxon>Myomorpha</taxon>
        <taxon>Muroidea</taxon>
        <taxon>Muridae</taxon>
        <taxon>Murinae</taxon>
        <taxon>Mus</taxon>
        <taxon>Mus</taxon>
    </lineage>
</organism>
<evidence type="ECO:0000256" key="3">
    <source>
        <dbReference type="ARBA" id="ARBA00023180"/>
    </source>
</evidence>
<evidence type="ECO:0000256" key="6">
    <source>
        <dbReference type="SAM" id="Phobius"/>
    </source>
</evidence>
<feature type="domain" description="Laminin G" evidence="8">
    <location>
        <begin position="26"/>
        <end position="199"/>
    </location>
</feature>
<keyword evidence="6" id="KW-1133">Transmembrane helix</keyword>
<evidence type="ECO:0000256" key="7">
    <source>
        <dbReference type="SAM" id="SignalP"/>
    </source>
</evidence>
<feature type="chain" id="PRO_5034366712" evidence="7">
    <location>
        <begin position="27"/>
        <end position="2393"/>
    </location>
</feature>
<dbReference type="InterPro" id="IPR051561">
    <property type="entry name" value="FRAS1_ECM"/>
</dbReference>
<evidence type="ECO:0000256" key="4">
    <source>
        <dbReference type="PROSITE-ProRule" id="PRU00122"/>
    </source>
</evidence>
<evidence type="ECO:0000313" key="10">
    <source>
        <dbReference type="Proteomes" id="UP000694415"/>
    </source>
</evidence>
<dbReference type="SMART" id="SM00282">
    <property type="entry name" value="LamG"/>
    <property type="match status" value="2"/>
</dbReference>
<accession>A0A8C6HF82</accession>
<dbReference type="Pfam" id="PF02210">
    <property type="entry name" value="Laminin_G_2"/>
    <property type="match status" value="2"/>
</dbReference>
<keyword evidence="2" id="KW-0677">Repeat</keyword>
<feature type="repeat" description="CSPG" evidence="5">
    <location>
        <begin position="425"/>
        <end position="521"/>
    </location>
</feature>
<dbReference type="Proteomes" id="UP000694415">
    <property type="component" value="Unplaced"/>
</dbReference>
<dbReference type="Gene3D" id="2.60.120.200">
    <property type="match status" value="2"/>
</dbReference>
<feature type="repeat" description="CSPG" evidence="5">
    <location>
        <begin position="1357"/>
        <end position="1448"/>
    </location>
</feature>
<feature type="repeat" description="CSPG" evidence="5">
    <location>
        <begin position="1241"/>
        <end position="1339"/>
    </location>
</feature>
<sequence length="2393" mass="266154">MGRPGACGLLLLTAFLGLCGPRGGLGASFYGESYVGLSTTEVFPELSLQLRFQTSKPQGLLFLAAGKTDYWLIELLSGILQVKINMGTGEQLLLSEQRLRVDDLAWHSLELRYGKDAVLLVIDKHYETTVQLAGGLRNFTFHHGIYIGGRGGLSVPYLDRKTPNFRGCMEDVAFNQREILTSLRSYPGFKKVSEVSLGCNNEFFAGKDEAISFFSSRSYVTFPKWKVHGEGFLRFALQTGTLQALLLFQSGRGRDFVALEIHEGLLKAHIGRGGTKTQLSSFSLVSDSKWHVVQLRVTGRHVDIMVDEHKERAGLPLQSQAFVSEGPLFVGGLDDRMWETVRSLEVVSMPGKSVRGMSLKGCLRALEANLEKRALRDALVSRDISAGCTSEGLRGTDPSVAGEDLFPPEPSSPMTIPSSPLKIQSGSFLVLNKLEVQEGGRALLGQRHIEVDVDFMDLGINSSQILFKIQEVPAHGFLQIDAWPAQEMERTFTLSDLRHGKVWYVHDGSEEPTDSFTFWAFSSSKQALPSQLQAPVPHVFNITVLPVNDPPYLKLPEGHLLLFENTKQRLTPRVIQVLDPDTDSRRLRFSVLNNFNSEAGFLENAREPGRAITGFTDTDLQDGNIFYVHRGPRNSRVALRATDGELVSNTVVLRVMAVPWDFEVADRTGVVVPQGGTILITGSNLSVKVNGKQHELDTFYDITHPPQFGQIQHRGSNGEWKPVRTFSQRSIDQSQIRYYSSFKGLQQENVTDHFKFKVNIEGRVGKELLFPVTVQWLQLTLLKNIPLEISNANKKVLDSGHLQAAAGSVAVPERELYFKLLIPPKRGKLLLGNKVLKSGSMFSQKNITDSKVSYEPQGMPGQDSQDSFSFSIVVKHIESKDHTFRIDLKADKTHVTITNTGLYVKEGERTIITRSELFVQTLDNHVFQYKVTKSPQHGELKLVSSSASLGSDNRATGFTDEDIVSGRLVYVHDDSETQWDEFILLASAAGLGQQGGVRSLDPEHMSAEIKVSVSVELKNDEKPVRVVDKVFHAVRDSQRLLTLADLCYHDPDIDFDDGQLLYTRHGIPNGDLVKAADPIRKLYQFRQEDLREGRVLFRHHGPDFARFLIFVTDGVHYTSSLFEVSVSEAYVRIVNNTGLLVHRGRDSFLTTANLSVTTNQDVRTDHEFEFYIVQPPKHGRLLVNNSTFHSFSQHDLKQGRVIYRYDGDGNLDIFNLTVKVKDAYLDVSIRVQVSLEGRQHSTPILHSRSLIVGEGKPVKLSRGKLQAGNEEDIPSEAVFTVRTPPVHGYLQISTAEDGIAGADVTPTLSFTQQDVDDGHVLYVQTAPGQQKDQFTLDVTKDSRVVRRVEVLLEPIPKWIPLRVQNLTVQEGGSKVLLQDHLQIASKYLESLDCEFVLLEPPKHGYVESSRFPRVKLMKFSRREVAQELIYYVHDGSEEFLDSLTILANSSELGKQSLPQTLFVTVESVNDEAPVVTANNILQVWVNSVTEVTRGDLCAEDGDSSPQDLVYWVTPPSNGHLALKSTPGRRIQNFTQAQIDEGQLVFVHSGAMSGGFNFQVTDGLNFAPRQIFSITARALIISLEVNRGLSIFPGSTKPLSSHDLRAVTNDDKAGNRTVTFTVVRSPRLGRLLKINPDNHTEDVSTFTQCLVSKGLILYQHVDLESTGWASEDSFTFTASSPPAELGPEAFQITISYEVNESGRQSRLRANTGASVKEGDKVLIDQSKLDASNLLLQLPQPQRSSHEIWFQVTALPHHGTVMVGERNITTGRPYFSQHTVNVFGAAYLHDDSESLADNFTFAVWPNPKNKSTSKPEAGFLEEMFNITITPVNDQPPELKTKGLRLTVLQGDRLVVGPEILNVEDIDSPPNEIQYEIIRHPNNGFLAMAHDPDATAHHFTQADINNAQVWFIQDRSPSSGVFYFSVTDGKHRPLYKLFHLDVTPISITLVNLTDLLLPQGQNTVPITNTHLSAVTNGRSLQIIYRMTQPLQSGHLLIENQVVNSFGQEDLDSGRLSYHMTNLTASEDQLRVSLFTTECNLTEQTLNIRVQPLLRVIANLKVTNRVAHQLRTEDLDATELANRTNSDPMFEVIQPLVHGRLVRRAVDSPVMEEVTQFTQTDINQGQLVLEPHANLTGTRTLNDSFTFLLSADHVQPATGYLAFTILPPDPLPLQTFTPDVPLFVTGETLVASVFSQKKLRASIKKQTETPGNLTQGRWQGTDSWGQLSGKEPNIDAKVSPTRVIWLYAATKVGESLSGGAMQPEMSRHPLVVIIPLAAVFLLLLVTVVALCVWLLSRKEDKPKPLIQPKTNLKSPSTGSRAERSGAIPMVTVTPLMRSSSSLAPSLFRTQSYDRPAPLGAEPVEKCAPWDSWVNLDPDMAKLCRQTNPALKHNQYWV</sequence>
<dbReference type="Ensembl" id="ENSMSIT00000026094.1">
    <property type="protein sequence ID" value="ENSMSIP00000020667.1"/>
    <property type="gene ID" value="ENSMSIG00000017548.1"/>
</dbReference>
<dbReference type="SUPFAM" id="SSF49899">
    <property type="entry name" value="Concanavalin A-like lectins/glucanases"/>
    <property type="match status" value="2"/>
</dbReference>
<feature type="repeat" description="CSPG" evidence="5">
    <location>
        <begin position="1130"/>
        <end position="1221"/>
    </location>
</feature>
<comment type="caution">
    <text evidence="4">Lacks conserved residue(s) required for the propagation of feature annotation.</text>
</comment>
<dbReference type="InterPro" id="IPR013320">
    <property type="entry name" value="ConA-like_dom_sf"/>
</dbReference>
<feature type="repeat" description="CSPG" evidence="5">
    <location>
        <begin position="893"/>
        <end position="987"/>
    </location>
</feature>
<feature type="repeat" description="CSPG" evidence="5">
    <location>
        <begin position="661"/>
        <end position="759"/>
    </location>
</feature>
<keyword evidence="10" id="KW-1185">Reference proteome</keyword>
<dbReference type="PANTHER" id="PTHR45739:SF12">
    <property type="entry name" value="CHONDROITIN SULFATE PROTEOGLYCAN 4-LIKE ISOFORM X2"/>
    <property type="match status" value="1"/>
</dbReference>
<dbReference type="Pfam" id="PF16184">
    <property type="entry name" value="Cadherin_3"/>
    <property type="match status" value="15"/>
</dbReference>
<reference evidence="9" key="2">
    <citation type="submission" date="2025-09" db="UniProtKB">
        <authorList>
            <consortium name="Ensembl"/>
        </authorList>
    </citation>
    <scope>IDENTIFICATION</scope>
</reference>
<keyword evidence="6" id="KW-0812">Transmembrane</keyword>
<feature type="repeat" description="CSPG" evidence="5">
    <location>
        <begin position="1703"/>
        <end position="1802"/>
    </location>
</feature>
<evidence type="ECO:0000313" key="9">
    <source>
        <dbReference type="Ensembl" id="ENSMSIP00000020667.1"/>
    </source>
</evidence>
<protein>
    <submittedName>
        <fullName evidence="9">Chondroitin sulfate proteoglycan 4B</fullName>
    </submittedName>
</protein>
<feature type="repeat" description="CSPG" evidence="5">
    <location>
        <begin position="2047"/>
        <end position="2146"/>
    </location>
</feature>
<reference evidence="9" key="1">
    <citation type="submission" date="2025-08" db="UniProtKB">
        <authorList>
            <consortium name="Ensembl"/>
        </authorList>
    </citation>
    <scope>IDENTIFICATION</scope>
</reference>
<dbReference type="InterPro" id="IPR039005">
    <property type="entry name" value="CSPG_rpt"/>
</dbReference>
<keyword evidence="6" id="KW-0472">Membrane</keyword>
<keyword evidence="3" id="KW-0325">Glycoprotein</keyword>
<feature type="repeat" description="CSPG" evidence="5">
    <location>
        <begin position="550"/>
        <end position="644"/>
    </location>
</feature>
<feature type="repeat" description="CSPG" evidence="5">
    <location>
        <begin position="1579"/>
        <end position="1678"/>
    </location>
</feature>
<feature type="transmembrane region" description="Helical" evidence="6">
    <location>
        <begin position="2266"/>
        <end position="2291"/>
    </location>
</feature>